<dbReference type="RefSeq" id="WP_183316526.1">
    <property type="nucleotide sequence ID" value="NZ_JACIEN010000002.1"/>
</dbReference>
<reference evidence="1 2" key="1">
    <citation type="submission" date="2020-08" db="EMBL/GenBank/DDBJ databases">
        <title>Genomic Encyclopedia of Type Strains, Phase IV (KMG-IV): sequencing the most valuable type-strain genomes for metagenomic binning, comparative biology and taxonomic classification.</title>
        <authorList>
            <person name="Goeker M."/>
        </authorList>
    </citation>
    <scope>NUCLEOTIDE SEQUENCE [LARGE SCALE GENOMIC DNA]</scope>
    <source>
        <strain evidence="1 2">DSM 103737</strain>
    </source>
</reference>
<evidence type="ECO:0000313" key="1">
    <source>
        <dbReference type="EMBL" id="MBB4017029.1"/>
    </source>
</evidence>
<dbReference type="AlphaFoldDB" id="A0A840C0H4"/>
<organism evidence="1 2">
    <name type="scientific">Chelatococcus caeni</name>
    <dbReference type="NCBI Taxonomy" id="1348468"/>
    <lineage>
        <taxon>Bacteria</taxon>
        <taxon>Pseudomonadati</taxon>
        <taxon>Pseudomonadota</taxon>
        <taxon>Alphaproteobacteria</taxon>
        <taxon>Hyphomicrobiales</taxon>
        <taxon>Chelatococcaceae</taxon>
        <taxon>Chelatococcus</taxon>
    </lineage>
</organism>
<comment type="caution">
    <text evidence="1">The sequence shown here is derived from an EMBL/GenBank/DDBJ whole genome shotgun (WGS) entry which is preliminary data.</text>
</comment>
<dbReference type="EMBL" id="JACIEN010000002">
    <property type="protein sequence ID" value="MBB4017029.1"/>
    <property type="molecule type" value="Genomic_DNA"/>
</dbReference>
<dbReference type="Gene3D" id="3.90.1720.10">
    <property type="entry name" value="endopeptidase domain like (from Nostoc punctiforme)"/>
    <property type="match status" value="1"/>
</dbReference>
<evidence type="ECO:0000313" key="2">
    <source>
        <dbReference type="Proteomes" id="UP000577362"/>
    </source>
</evidence>
<keyword evidence="2" id="KW-1185">Reference proteome</keyword>
<proteinExistence type="predicted"/>
<dbReference type="SUPFAM" id="SSF54001">
    <property type="entry name" value="Cysteine proteinases"/>
    <property type="match status" value="1"/>
</dbReference>
<accession>A0A840C0H4</accession>
<sequence>MVSSILTGIGRGLVSFLTRPIKGYAPAFPPDLDALARVIQPGDVLLVEGNTRIAVAIKYLTQSTWSHAALCVGDRLGLSEPDGEPHLLVEATAEAGVTTAPLTKYRDMHVRLCRPVALTPADREAVIRFMVDRIGYGYDVRNIVDLARYLLPTPPVPVRFRRRMLELGSGEPTRTICSTLIAQAFQSVRYPILPRVKNWDDDRRVKSAYGREEILHIRHHSLYAPRDFDISPYFAIVKPTIETGFDYKRFLWGEDRPVALHPPAGAAQA</sequence>
<name>A0A840C0H4_9HYPH</name>
<dbReference type="InterPro" id="IPR038765">
    <property type="entry name" value="Papain-like_cys_pep_sf"/>
</dbReference>
<gene>
    <name evidence="1" type="ORF">GGR16_002058</name>
</gene>
<dbReference type="Proteomes" id="UP000577362">
    <property type="component" value="Unassembled WGS sequence"/>
</dbReference>
<evidence type="ECO:0008006" key="3">
    <source>
        <dbReference type="Google" id="ProtNLM"/>
    </source>
</evidence>
<protein>
    <recommendedName>
        <fullName evidence="3">Lipo-like protein</fullName>
    </recommendedName>
</protein>